<dbReference type="RefSeq" id="XP_033536690.1">
    <property type="nucleotide sequence ID" value="XM_033677986.1"/>
</dbReference>
<feature type="region of interest" description="Disordered" evidence="1">
    <location>
        <begin position="81"/>
        <end position="181"/>
    </location>
</feature>
<feature type="compositionally biased region" description="Basic and acidic residues" evidence="1">
    <location>
        <begin position="81"/>
        <end position="173"/>
    </location>
</feature>
<dbReference type="EMBL" id="ML975152">
    <property type="protein sequence ID" value="KAF1815059.1"/>
    <property type="molecule type" value="Genomic_DNA"/>
</dbReference>
<keyword evidence="3" id="KW-1185">Reference proteome</keyword>
<evidence type="ECO:0000313" key="3">
    <source>
        <dbReference type="Proteomes" id="UP000504638"/>
    </source>
</evidence>
<dbReference type="Proteomes" id="UP000504638">
    <property type="component" value="Unplaced"/>
</dbReference>
<accession>A0A6G1GB31</accession>
<reference evidence="4" key="3">
    <citation type="submission" date="2025-04" db="UniProtKB">
        <authorList>
            <consortium name="RefSeq"/>
        </authorList>
    </citation>
    <scope>IDENTIFICATION</scope>
    <source>
        <strain evidence="4">CBS 781.70</strain>
    </source>
</reference>
<organism evidence="2">
    <name type="scientific">Eremomyces bilateralis CBS 781.70</name>
    <dbReference type="NCBI Taxonomy" id="1392243"/>
    <lineage>
        <taxon>Eukaryota</taxon>
        <taxon>Fungi</taxon>
        <taxon>Dikarya</taxon>
        <taxon>Ascomycota</taxon>
        <taxon>Pezizomycotina</taxon>
        <taxon>Dothideomycetes</taxon>
        <taxon>Dothideomycetes incertae sedis</taxon>
        <taxon>Eremomycetales</taxon>
        <taxon>Eremomycetaceae</taxon>
        <taxon>Eremomyces</taxon>
    </lineage>
</organism>
<gene>
    <name evidence="2 4" type="ORF">P152DRAFT_447321</name>
</gene>
<evidence type="ECO:0000256" key="1">
    <source>
        <dbReference type="SAM" id="MobiDB-lite"/>
    </source>
</evidence>
<dbReference type="GeneID" id="54418556"/>
<protein>
    <submittedName>
        <fullName evidence="2 4">Uncharacterized protein</fullName>
    </submittedName>
</protein>
<reference evidence="4" key="2">
    <citation type="submission" date="2020-04" db="EMBL/GenBank/DDBJ databases">
        <authorList>
            <consortium name="NCBI Genome Project"/>
        </authorList>
    </citation>
    <scope>NUCLEOTIDE SEQUENCE</scope>
    <source>
        <strain evidence="4">CBS 781.70</strain>
    </source>
</reference>
<proteinExistence type="predicted"/>
<evidence type="ECO:0000313" key="4">
    <source>
        <dbReference type="RefSeq" id="XP_033536690.1"/>
    </source>
</evidence>
<reference evidence="2 4" key="1">
    <citation type="submission" date="2020-01" db="EMBL/GenBank/DDBJ databases">
        <authorList>
            <consortium name="DOE Joint Genome Institute"/>
            <person name="Haridas S."/>
            <person name="Albert R."/>
            <person name="Binder M."/>
            <person name="Bloem J."/>
            <person name="Labutti K."/>
            <person name="Salamov A."/>
            <person name="Andreopoulos B."/>
            <person name="Baker S.E."/>
            <person name="Barry K."/>
            <person name="Bills G."/>
            <person name="Bluhm B.H."/>
            <person name="Cannon C."/>
            <person name="Castanera R."/>
            <person name="Culley D.E."/>
            <person name="Daum C."/>
            <person name="Ezra D."/>
            <person name="Gonzalez J.B."/>
            <person name="Henrissat B."/>
            <person name="Kuo A."/>
            <person name="Liang C."/>
            <person name="Lipzen A."/>
            <person name="Lutzoni F."/>
            <person name="Magnuson J."/>
            <person name="Mondo S."/>
            <person name="Nolan M."/>
            <person name="Ohm R."/>
            <person name="Pangilinan J."/>
            <person name="Park H.-J."/>
            <person name="Ramirez L."/>
            <person name="Alfaro M."/>
            <person name="Sun H."/>
            <person name="Tritt A."/>
            <person name="Yoshinaga Y."/>
            <person name="Zwiers L.-H."/>
            <person name="Turgeon B.G."/>
            <person name="Goodwin S.B."/>
            <person name="Spatafora J.W."/>
            <person name="Crous P.W."/>
            <person name="Grigoriev I.V."/>
        </authorList>
    </citation>
    <scope>NUCLEOTIDE SEQUENCE</scope>
    <source>
        <strain evidence="2 4">CBS 781.70</strain>
    </source>
</reference>
<name>A0A6G1GB31_9PEZI</name>
<sequence>MLTARTSAALRAHLGRRMTAGSARTTTARMQWGQATGRAYSSGRPEAKSNDLIWALVATAVTAPAAYILWDGGQKKLAEVKAHAAHAHEEHAEEHVEGAETTEQEAKEEEKSEAVEEPKEEKKEEEEVKEEKVKEKKEEEKEEEKPAEEKPVEEEKKEEKPEEKSEDKPETKSEATPVEEAAPSKVPFLLAITTFVPITLLTSAAEGRAYTRGRDARGKVIERASHPACRALAMDIRSQ</sequence>
<dbReference type="AlphaFoldDB" id="A0A6G1GB31"/>
<evidence type="ECO:0000313" key="2">
    <source>
        <dbReference type="EMBL" id="KAF1815059.1"/>
    </source>
</evidence>